<dbReference type="RefSeq" id="YP_009215296.1">
    <property type="nucleotide sequence ID" value="NC_028972.1"/>
</dbReference>
<protein>
    <submittedName>
        <fullName evidence="1">Uncharacterized protein</fullName>
    </submittedName>
</protein>
<organism evidence="1 2">
    <name type="scientific">Gordonia phage Gmala1</name>
    <dbReference type="NCBI Taxonomy" id="1622190"/>
    <lineage>
        <taxon>Viruses</taxon>
        <taxon>Duplodnaviria</taxon>
        <taxon>Heunggongvirae</taxon>
        <taxon>Uroviricota</taxon>
        <taxon>Caudoviricetes</taxon>
        <taxon>Gordtnkvirus</taxon>
        <taxon>Gordtnkvirus gordtnk2</taxon>
    </lineage>
</organism>
<dbReference type="KEGG" id="vg:26641528"/>
<reference evidence="1 2" key="1">
    <citation type="journal article" date="2015" name="Sci. Rep.">
        <title>Bacteriophages of wastewater foaming-associated filamentous Gordonia reduce host levels in raw activated sludge.</title>
        <authorList>
            <person name="Liu M."/>
            <person name="Gill J.J."/>
            <person name="Young R."/>
            <person name="Summer E.J."/>
        </authorList>
    </citation>
    <scope>NUCLEOTIDE SEQUENCE [LARGE SCALE GENOMIC DNA]</scope>
</reference>
<dbReference type="GeneID" id="26641528"/>
<name>A0A0E3T6P6_9CAUD</name>
<proteinExistence type="predicted"/>
<evidence type="ECO:0000313" key="2">
    <source>
        <dbReference type="Proteomes" id="UP000033019"/>
    </source>
</evidence>
<sequence>MARINRKDVENKVMLLNSRNGYESGNMASITGAVTLRAQDNHYMLCQTANEYGGIHNLYSSSLKECAAYISGALARFPVSPYCDSALPDFSELVETLTRYAERVIPDRGIVEIGGTQFYYGIYKGDQASAILPHIHLSNNTRSLAFSDLSELRGWLRAMRATSKKNGA</sequence>
<dbReference type="Proteomes" id="UP000033019">
    <property type="component" value="Segment"/>
</dbReference>
<evidence type="ECO:0000313" key="1">
    <source>
        <dbReference type="EMBL" id="AKC02924.1"/>
    </source>
</evidence>
<gene>
    <name evidence="1" type="ORF">Gmala1_86</name>
</gene>
<accession>A0A0E3T6P6</accession>
<dbReference type="EMBL" id="KP790009">
    <property type="protein sequence ID" value="AKC02924.1"/>
    <property type="molecule type" value="Genomic_DNA"/>
</dbReference>